<dbReference type="InterPro" id="IPR020476">
    <property type="entry name" value="Nudix_hydrolase"/>
</dbReference>
<dbReference type="RefSeq" id="WP_373309555.1">
    <property type="nucleotide sequence ID" value="NZ_BORU01000001.1"/>
</dbReference>
<dbReference type="PANTHER" id="PTHR43046">
    <property type="entry name" value="GDP-MANNOSE MANNOSYL HYDROLASE"/>
    <property type="match status" value="1"/>
</dbReference>
<reference evidence="5 6" key="1">
    <citation type="submission" date="2021-03" db="EMBL/GenBank/DDBJ databases">
        <title>Antimicrobial resistance genes in bacteria isolated from Japanese honey, and their potential for conferring macrolide and lincosamide resistance in the American foulbrood pathogen Paenibacillus larvae.</title>
        <authorList>
            <person name="Okamoto M."/>
            <person name="Kumagai M."/>
            <person name="Kanamori H."/>
            <person name="Takamatsu D."/>
        </authorList>
    </citation>
    <scope>NUCLEOTIDE SEQUENCE [LARGE SCALE GENOMIC DNA]</scope>
    <source>
        <strain evidence="5 6">J21TS7</strain>
    </source>
</reference>
<organism evidence="5 6">
    <name type="scientific">Paenibacillus cineris</name>
    <dbReference type="NCBI Taxonomy" id="237530"/>
    <lineage>
        <taxon>Bacteria</taxon>
        <taxon>Bacillati</taxon>
        <taxon>Bacillota</taxon>
        <taxon>Bacilli</taxon>
        <taxon>Bacillales</taxon>
        <taxon>Paenibacillaceae</taxon>
        <taxon>Paenibacillus</taxon>
    </lineage>
</organism>
<dbReference type="PANTHER" id="PTHR43046:SF2">
    <property type="entry name" value="8-OXO-DGTP DIPHOSPHATASE-RELATED"/>
    <property type="match status" value="1"/>
</dbReference>
<accession>A0ABQ4LCX8</accession>
<dbReference type="SUPFAM" id="SSF55811">
    <property type="entry name" value="Nudix"/>
    <property type="match status" value="1"/>
</dbReference>
<sequence>MVDAYLPPKHQISVSAFIENNKGEVLLVKTHWRSDTWEFPGGNVEEGESLDDAITREVLEETGILIRPIGVTGVYYKETSNLLSVVFKAELIDGQLKIQPEEIMEAMFVRLTVSNIEQYITRPHMKSRSLDAIRSKGFVPYEFWKTKPFQRISRLDPHGVQPEVKQANGK</sequence>
<evidence type="ECO:0000313" key="5">
    <source>
        <dbReference type="EMBL" id="GIO54414.1"/>
    </source>
</evidence>
<dbReference type="Proteomes" id="UP000676601">
    <property type="component" value="Unassembled WGS sequence"/>
</dbReference>
<dbReference type="Pfam" id="PF00293">
    <property type="entry name" value="NUDIX"/>
    <property type="match status" value="1"/>
</dbReference>
<dbReference type="InterPro" id="IPR000086">
    <property type="entry name" value="NUDIX_hydrolase_dom"/>
</dbReference>
<dbReference type="PROSITE" id="PS51462">
    <property type="entry name" value="NUDIX"/>
    <property type="match status" value="1"/>
</dbReference>
<dbReference type="EMBL" id="BORU01000001">
    <property type="protein sequence ID" value="GIO54414.1"/>
    <property type="molecule type" value="Genomic_DNA"/>
</dbReference>
<dbReference type="PROSITE" id="PS00893">
    <property type="entry name" value="NUDIX_BOX"/>
    <property type="match status" value="1"/>
</dbReference>
<dbReference type="CDD" id="cd02883">
    <property type="entry name" value="NUDIX_Hydrolase"/>
    <property type="match status" value="1"/>
</dbReference>
<protein>
    <submittedName>
        <fullName evidence="5">DNA mismatch repair protein MutT</fullName>
    </submittedName>
</protein>
<comment type="caution">
    <text evidence="5">The sequence shown here is derived from an EMBL/GenBank/DDBJ whole genome shotgun (WGS) entry which is preliminary data.</text>
</comment>
<comment type="similarity">
    <text evidence="3">Belongs to the Nudix hydrolase family.</text>
</comment>
<evidence type="ECO:0000256" key="3">
    <source>
        <dbReference type="RuleBase" id="RU003476"/>
    </source>
</evidence>
<dbReference type="PRINTS" id="PR00502">
    <property type="entry name" value="NUDIXFAMILY"/>
</dbReference>
<evidence type="ECO:0000259" key="4">
    <source>
        <dbReference type="PROSITE" id="PS51462"/>
    </source>
</evidence>
<evidence type="ECO:0000256" key="1">
    <source>
        <dbReference type="ARBA" id="ARBA00001946"/>
    </source>
</evidence>
<dbReference type="InterPro" id="IPR015797">
    <property type="entry name" value="NUDIX_hydrolase-like_dom_sf"/>
</dbReference>
<gene>
    <name evidence="5" type="ORF">J21TS7_27320</name>
</gene>
<keyword evidence="2 3" id="KW-0378">Hydrolase</keyword>
<keyword evidence="6" id="KW-1185">Reference proteome</keyword>
<evidence type="ECO:0000256" key="2">
    <source>
        <dbReference type="ARBA" id="ARBA00022801"/>
    </source>
</evidence>
<name>A0ABQ4LCX8_9BACL</name>
<evidence type="ECO:0000313" key="6">
    <source>
        <dbReference type="Proteomes" id="UP000676601"/>
    </source>
</evidence>
<dbReference type="Gene3D" id="3.90.79.10">
    <property type="entry name" value="Nucleoside Triphosphate Pyrophosphohydrolase"/>
    <property type="match status" value="1"/>
</dbReference>
<proteinExistence type="inferred from homology"/>
<comment type="cofactor">
    <cofactor evidence="1">
        <name>Mg(2+)</name>
        <dbReference type="ChEBI" id="CHEBI:18420"/>
    </cofactor>
</comment>
<dbReference type="InterPro" id="IPR020084">
    <property type="entry name" value="NUDIX_hydrolase_CS"/>
</dbReference>
<feature type="domain" description="Nudix hydrolase" evidence="4">
    <location>
        <begin position="9"/>
        <end position="134"/>
    </location>
</feature>